<evidence type="ECO:0000256" key="7">
    <source>
        <dbReference type="ARBA" id="ARBA00023027"/>
    </source>
</evidence>
<keyword evidence="6 14" id="KW-0560">Oxidoreductase</keyword>
<dbReference type="PATRIC" id="fig|572479.3.peg.1130"/>
<protein>
    <recommendedName>
        <fullName evidence="3 14">Dihydrolipoyl dehydrogenase</fullName>
        <ecNumber evidence="2 14">1.8.1.4</ecNumber>
    </recommendedName>
</protein>
<evidence type="ECO:0000256" key="8">
    <source>
        <dbReference type="ARBA" id="ARBA00023157"/>
    </source>
</evidence>
<dbReference type="Pfam" id="PF00364">
    <property type="entry name" value="Biotin_lipoyl"/>
    <property type="match status" value="1"/>
</dbReference>
<evidence type="ECO:0000256" key="9">
    <source>
        <dbReference type="ARBA" id="ARBA00023284"/>
    </source>
</evidence>
<feature type="binding site" evidence="12">
    <location>
        <begin position="235"/>
        <end position="237"/>
    </location>
    <ligand>
        <name>FAD</name>
        <dbReference type="ChEBI" id="CHEBI:57692"/>
    </ligand>
</feature>
<dbReference type="InterPro" id="IPR000089">
    <property type="entry name" value="Biotin_lipoyl"/>
</dbReference>
<feature type="binding site" evidence="12">
    <location>
        <begin position="273"/>
        <end position="280"/>
    </location>
    <ligand>
        <name>NAD(+)</name>
        <dbReference type="ChEBI" id="CHEBI:57540"/>
    </ligand>
</feature>
<reference evidence="17" key="1">
    <citation type="submission" date="2010-10" db="EMBL/GenBank/DDBJ databases">
        <title>The complete genome of Halanaerobium praevalens DSM 2228.</title>
        <authorList>
            <consortium name="US DOE Joint Genome Institute (JGI-PGF)"/>
            <person name="Lucas S."/>
            <person name="Copeland A."/>
            <person name="Lapidus A."/>
            <person name="Glavina del Rio T."/>
            <person name="Dalin E."/>
            <person name="Tice H."/>
            <person name="Bruce D."/>
            <person name="Goodwin L."/>
            <person name="Pitluck S."/>
            <person name="Kyrpides N."/>
            <person name="Mavromatis K."/>
            <person name="Ivanova N."/>
            <person name="Ovchinnikova G."/>
            <person name="Chertkov O."/>
            <person name="Detter J.C."/>
            <person name="Han C."/>
            <person name="Larimer F."/>
            <person name="Land M."/>
            <person name="Hauser L."/>
            <person name="Markowitz V."/>
            <person name="Cheng J.-F."/>
            <person name="Hugenholtz P."/>
            <person name="Woyke T."/>
            <person name="Wu D."/>
            <person name="Tindall B."/>
            <person name="Pomrenke H.G."/>
            <person name="Brambilla E."/>
            <person name="Klenk H.-P."/>
            <person name="Eisen J.A."/>
        </authorList>
    </citation>
    <scope>NUCLEOTIDE SEQUENCE [LARGE SCALE GENOMIC DNA]</scope>
    <source>
        <strain evidence="17">ATCC 33744 / DSM 2228 / GSL</strain>
    </source>
</reference>
<feature type="binding site" evidence="12">
    <location>
        <position position="296"/>
    </location>
    <ligand>
        <name>NAD(+)</name>
        <dbReference type="ChEBI" id="CHEBI:57540"/>
    </ligand>
</feature>
<dbReference type="GO" id="GO:0004148">
    <property type="term" value="F:dihydrolipoyl dehydrogenase (NADH) activity"/>
    <property type="evidence" value="ECO:0007669"/>
    <property type="project" value="UniProtKB-EC"/>
</dbReference>
<evidence type="ECO:0000259" key="15">
    <source>
        <dbReference type="PROSITE" id="PS50968"/>
    </source>
</evidence>
<dbReference type="PANTHER" id="PTHR22912:SF151">
    <property type="entry name" value="DIHYDROLIPOYL DEHYDROGENASE, MITOCHONDRIAL"/>
    <property type="match status" value="1"/>
</dbReference>
<keyword evidence="5 12" id="KW-0274">FAD</keyword>
<dbReference type="FunFam" id="3.30.390.30:FF:000001">
    <property type="entry name" value="Dihydrolipoyl dehydrogenase"/>
    <property type="match status" value="1"/>
</dbReference>
<dbReference type="InterPro" id="IPR006258">
    <property type="entry name" value="Lipoamide_DH"/>
</dbReference>
<dbReference type="eggNOG" id="COG1249">
    <property type="taxonomic scope" value="Bacteria"/>
</dbReference>
<reference evidence="16 17" key="2">
    <citation type="journal article" date="2011" name="Stand. Genomic Sci.">
        <title>Complete genome sequence of the extremely halophilic Halanaerobium praevalens type strain (GSL).</title>
        <authorList>
            <person name="Ivanova N."/>
            <person name="Sikorski J."/>
            <person name="Chertkov O."/>
            <person name="Nolan M."/>
            <person name="Lucas S."/>
            <person name="Hammon N."/>
            <person name="Deshpande S."/>
            <person name="Cheng J.F."/>
            <person name="Tapia R."/>
            <person name="Han C."/>
            <person name="Goodwin L."/>
            <person name="Pitluck S."/>
            <person name="Huntemann M."/>
            <person name="Liolios K."/>
            <person name="Pagani I."/>
            <person name="Mavromatis K."/>
            <person name="Ovchinikova G."/>
            <person name="Pati A."/>
            <person name="Chen A."/>
            <person name="Palaniappan K."/>
            <person name="Land M."/>
            <person name="Hauser L."/>
            <person name="Brambilla E.M."/>
            <person name="Kannan K.P."/>
            <person name="Rohde M."/>
            <person name="Tindall B.J."/>
            <person name="Goker M."/>
            <person name="Detter J.C."/>
            <person name="Woyke T."/>
            <person name="Bristow J."/>
            <person name="Eisen J.A."/>
            <person name="Markowitz V."/>
            <person name="Hugenholtz P."/>
            <person name="Kyrpides N.C."/>
            <person name="Klenk H.P."/>
            <person name="Lapidus A."/>
        </authorList>
    </citation>
    <scope>NUCLEOTIDE SEQUENCE [LARGE SCALE GENOMIC DNA]</scope>
    <source>
        <strain evidence="17">ATCC 33744 / DSM 2228 / GSL</strain>
    </source>
</reference>
<dbReference type="STRING" id="572479.Hprae_1118"/>
<dbReference type="Gene3D" id="2.40.50.100">
    <property type="match status" value="1"/>
</dbReference>
<dbReference type="PROSITE" id="PS50968">
    <property type="entry name" value="BIOTINYL_LIPOYL"/>
    <property type="match status" value="1"/>
</dbReference>
<dbReference type="AlphaFoldDB" id="E3DLS2"/>
<dbReference type="PROSITE" id="PS00076">
    <property type="entry name" value="PYRIDINE_REDOX_1"/>
    <property type="match status" value="1"/>
</dbReference>
<evidence type="ECO:0000256" key="1">
    <source>
        <dbReference type="ARBA" id="ARBA00007532"/>
    </source>
</evidence>
<feature type="binding site" evidence="12">
    <location>
        <position position="144"/>
    </location>
    <ligand>
        <name>FAD</name>
        <dbReference type="ChEBI" id="CHEBI:57692"/>
    </ligand>
</feature>
<dbReference type="EMBL" id="CP002175">
    <property type="protein sequence ID" value="ADO77269.1"/>
    <property type="molecule type" value="Genomic_DNA"/>
</dbReference>
<dbReference type="EC" id="1.8.1.4" evidence="2 14"/>
<dbReference type="PRINTS" id="PR00368">
    <property type="entry name" value="FADPNR"/>
</dbReference>
<keyword evidence="9 14" id="KW-0676">Redox-active center</keyword>
<dbReference type="InterPro" id="IPR001100">
    <property type="entry name" value="Pyr_nuc-diS_OxRdtase"/>
</dbReference>
<keyword evidence="4 14" id="KW-0285">Flavoprotein</keyword>
<feature type="binding site" evidence="12">
    <location>
        <position position="408"/>
    </location>
    <ligand>
        <name>FAD</name>
        <dbReference type="ChEBI" id="CHEBI:57692"/>
    </ligand>
</feature>
<dbReference type="SUPFAM" id="SSF55424">
    <property type="entry name" value="FAD/NAD-linked reductases, dimerisation (C-terminal) domain"/>
    <property type="match status" value="1"/>
</dbReference>
<feature type="domain" description="Lipoyl-binding" evidence="15">
    <location>
        <begin position="2"/>
        <end position="77"/>
    </location>
</feature>
<dbReference type="PIRSF" id="PIRSF000350">
    <property type="entry name" value="Mercury_reductase_MerA"/>
    <property type="match status" value="1"/>
</dbReference>
<comment type="similarity">
    <text evidence="1 14">Belongs to the class-I pyridine nucleotide-disulfide oxidoreductase family.</text>
</comment>
<gene>
    <name evidence="16" type="ordered locus">Hprae_1118</name>
</gene>
<evidence type="ECO:0000256" key="2">
    <source>
        <dbReference type="ARBA" id="ARBA00012608"/>
    </source>
</evidence>
<keyword evidence="12" id="KW-0547">Nucleotide-binding</keyword>
<evidence type="ECO:0000256" key="12">
    <source>
        <dbReference type="PIRSR" id="PIRSR000350-3"/>
    </source>
</evidence>
<dbReference type="Pfam" id="PF07992">
    <property type="entry name" value="Pyr_redox_2"/>
    <property type="match status" value="1"/>
</dbReference>
<name>E3DLS2_HALPG</name>
<evidence type="ECO:0000256" key="10">
    <source>
        <dbReference type="ARBA" id="ARBA00049187"/>
    </source>
</evidence>
<dbReference type="InterPro" id="IPR011053">
    <property type="entry name" value="Single_hybrid_motif"/>
</dbReference>
<dbReference type="InterPro" id="IPR012999">
    <property type="entry name" value="Pyr_OxRdtase_I_AS"/>
</dbReference>
<dbReference type="InterPro" id="IPR023753">
    <property type="entry name" value="FAD/NAD-binding_dom"/>
</dbReference>
<evidence type="ECO:0000313" key="16">
    <source>
        <dbReference type="EMBL" id="ADO77269.1"/>
    </source>
</evidence>
<dbReference type="Proteomes" id="UP000006866">
    <property type="component" value="Chromosome"/>
</dbReference>
<proteinExistence type="inferred from homology"/>
<evidence type="ECO:0000256" key="13">
    <source>
        <dbReference type="PIRSR" id="PIRSR000350-4"/>
    </source>
</evidence>
<evidence type="ECO:0000256" key="11">
    <source>
        <dbReference type="PIRSR" id="PIRSR000350-2"/>
    </source>
</evidence>
<feature type="active site" description="Proton acceptor" evidence="11">
    <location>
        <position position="540"/>
    </location>
</feature>
<sequence>MKIKLKADDLPKNIEKAKITMIKVEAGDQIELGQEILILEASKNTINLKSEFAGKIEKVLVETGTEIEVGTELFLIKAEAQKSKKATAAIVNKTEKKRDLAIIGAGPGGYVAALKAAKNGAQVTLIEKNSLGGTCLNWGCVPTKALVRSAEVYDELKNAAEFGCKAENISFDWKEIIGRKDKIVAQLSQGIKSLLDKENVEFIKGKAELIDQNTVKVVQTAEEITIKTENIILATGSKPNKLAIVDKKAESLVLDSKALLELNELPEEIVIIGGGVIGLEFAFILARLDVKVTVIEYLAEILNFLDPDLISEITEAALEAGIKIQTKAEAKSIKKTLANRALVEFEAEGEKKYISADKVLMAAGRKADFGGLDLAALGLKTEKSKAGLGIKVNQKMQTTVNNIYAIGDMTAKTQLAHAASEQGIVAVKNILGQKAKMDYQAIPKAIFTEPEIAVVGLSEKEAKAQALDFKVGKFPIKANSKALTLAKKRGFVKLITAVESDLVLGASIIGPHATDLIAELTLAINNKLKVEEIIETIHAHPTSAESIHEAALAVRDEGSLHF</sequence>
<dbReference type="KEGG" id="hpk:Hprae_1118"/>
<evidence type="ECO:0000256" key="14">
    <source>
        <dbReference type="RuleBase" id="RU003692"/>
    </source>
</evidence>
<dbReference type="Gene3D" id="3.50.50.60">
    <property type="entry name" value="FAD/NAD(P)-binding domain"/>
    <property type="match status" value="2"/>
</dbReference>
<dbReference type="GO" id="GO:0006103">
    <property type="term" value="P:2-oxoglutarate metabolic process"/>
    <property type="evidence" value="ECO:0007669"/>
    <property type="project" value="TreeGrafter"/>
</dbReference>
<keyword evidence="7 12" id="KW-0520">NAD</keyword>
<dbReference type="CDD" id="cd06850">
    <property type="entry name" value="biotinyl_domain"/>
    <property type="match status" value="1"/>
</dbReference>
<dbReference type="Pfam" id="PF02852">
    <property type="entry name" value="Pyr_redox_dim"/>
    <property type="match status" value="1"/>
</dbReference>
<accession>E3DLS2</accession>
<keyword evidence="8" id="KW-1015">Disulfide bond</keyword>
<dbReference type="PANTHER" id="PTHR22912">
    <property type="entry name" value="DISULFIDE OXIDOREDUCTASE"/>
    <property type="match status" value="1"/>
</dbReference>
<dbReference type="HOGENOM" id="CLU_016755_0_3_9"/>
<evidence type="ECO:0000256" key="4">
    <source>
        <dbReference type="ARBA" id="ARBA00022630"/>
    </source>
</evidence>
<dbReference type="GO" id="GO:0050660">
    <property type="term" value="F:flavin adenine dinucleotide binding"/>
    <property type="evidence" value="ECO:0007669"/>
    <property type="project" value="InterPro"/>
</dbReference>
<dbReference type="SUPFAM" id="SSF51905">
    <property type="entry name" value="FAD/NAD(P)-binding domain"/>
    <property type="match status" value="1"/>
</dbReference>
<comment type="cofactor">
    <cofactor evidence="12 14">
        <name>FAD</name>
        <dbReference type="ChEBI" id="CHEBI:57692"/>
    </cofactor>
    <text evidence="12 14">Binds 1 FAD per subunit.</text>
</comment>
<keyword evidence="17" id="KW-1185">Reference proteome</keyword>
<dbReference type="SUPFAM" id="SSF51230">
    <property type="entry name" value="Single hybrid motif"/>
    <property type="match status" value="1"/>
</dbReference>
<evidence type="ECO:0000256" key="3">
    <source>
        <dbReference type="ARBA" id="ARBA00016961"/>
    </source>
</evidence>
<feature type="binding site" evidence="12">
    <location>
        <position position="364"/>
    </location>
    <ligand>
        <name>NAD(+)</name>
        <dbReference type="ChEBI" id="CHEBI:57540"/>
    </ligand>
</feature>
<evidence type="ECO:0000313" key="17">
    <source>
        <dbReference type="Proteomes" id="UP000006866"/>
    </source>
</evidence>
<dbReference type="InterPro" id="IPR036188">
    <property type="entry name" value="FAD/NAD-bd_sf"/>
</dbReference>
<dbReference type="Gene3D" id="3.30.390.30">
    <property type="match status" value="1"/>
</dbReference>
<feature type="disulfide bond" description="Redox-active" evidence="13">
    <location>
        <begin position="135"/>
        <end position="140"/>
    </location>
</feature>
<organism evidence="16 17">
    <name type="scientific">Halanaerobium praevalens (strain ATCC 33744 / DSM 2228 / GSL)</name>
    <dbReference type="NCBI Taxonomy" id="572479"/>
    <lineage>
        <taxon>Bacteria</taxon>
        <taxon>Bacillati</taxon>
        <taxon>Bacillota</taxon>
        <taxon>Clostridia</taxon>
        <taxon>Halanaerobiales</taxon>
        <taxon>Halanaerobiaceae</taxon>
        <taxon>Halanaerobium</taxon>
    </lineage>
</organism>
<dbReference type="InterPro" id="IPR050151">
    <property type="entry name" value="Class-I_Pyr_Nuc-Dis_Oxidored"/>
</dbReference>
<evidence type="ECO:0000256" key="5">
    <source>
        <dbReference type="ARBA" id="ARBA00022827"/>
    </source>
</evidence>
<dbReference type="InterPro" id="IPR016156">
    <property type="entry name" value="FAD/NAD-linked_Rdtase_dimer_sf"/>
</dbReference>
<dbReference type="InterPro" id="IPR004099">
    <property type="entry name" value="Pyr_nucl-diS_OxRdtase_dimer"/>
</dbReference>
<dbReference type="RefSeq" id="WP_014553299.1">
    <property type="nucleotide sequence ID" value="NC_017455.1"/>
</dbReference>
<comment type="miscellaneous">
    <text evidence="14">The active site is a redox-active disulfide bond.</text>
</comment>
<dbReference type="GO" id="GO:0005737">
    <property type="term" value="C:cytoplasm"/>
    <property type="evidence" value="ECO:0007669"/>
    <property type="project" value="UniProtKB-ARBA"/>
</dbReference>
<evidence type="ECO:0000256" key="6">
    <source>
        <dbReference type="ARBA" id="ARBA00023002"/>
    </source>
</evidence>
<dbReference type="OrthoDB" id="9807946at2"/>
<comment type="catalytic activity">
    <reaction evidence="10 14">
        <text>N(6)-[(R)-dihydrolipoyl]-L-lysyl-[protein] + NAD(+) = N(6)-[(R)-lipoyl]-L-lysyl-[protein] + NADH + H(+)</text>
        <dbReference type="Rhea" id="RHEA:15045"/>
        <dbReference type="Rhea" id="RHEA-COMP:10474"/>
        <dbReference type="Rhea" id="RHEA-COMP:10475"/>
        <dbReference type="ChEBI" id="CHEBI:15378"/>
        <dbReference type="ChEBI" id="CHEBI:57540"/>
        <dbReference type="ChEBI" id="CHEBI:57945"/>
        <dbReference type="ChEBI" id="CHEBI:83099"/>
        <dbReference type="ChEBI" id="CHEBI:83100"/>
        <dbReference type="EC" id="1.8.1.4"/>
    </reaction>
</comment>
<dbReference type="NCBIfam" id="TIGR01350">
    <property type="entry name" value="lipoamide_DH"/>
    <property type="match status" value="1"/>
</dbReference>
<dbReference type="PRINTS" id="PR00411">
    <property type="entry name" value="PNDRDTASEI"/>
</dbReference>